<proteinExistence type="predicted"/>
<keyword evidence="3" id="KW-1185">Reference proteome</keyword>
<feature type="domain" description="Transcriptional regulator TetR C-terminal Firmicutes type" evidence="1">
    <location>
        <begin position="53"/>
        <end position="142"/>
    </location>
</feature>
<evidence type="ECO:0000313" key="2">
    <source>
        <dbReference type="EMBL" id="WDF83278.1"/>
    </source>
</evidence>
<dbReference type="InterPro" id="IPR039532">
    <property type="entry name" value="TetR_C_Firmicutes"/>
</dbReference>
<sequence length="145" mass="16926">MLCRHAHVSRSYYYKHFVTFDDVIRQAAFAESISYLRSLPDIASNQTNVKMAHYFELMARTRDERLILLRVGKQEVLTQTFATVQQYLYEHNYIQLPDGVNSRRPYWLEFLAGAVVNVAFRWLQNGCQETPAQMGQLIADFIATK</sequence>
<evidence type="ECO:0000313" key="3">
    <source>
        <dbReference type="Proteomes" id="UP001220377"/>
    </source>
</evidence>
<organism evidence="2 3">
    <name type="scientific">Lacticaseibacillus pabuli</name>
    <dbReference type="NCBI Taxonomy" id="3025672"/>
    <lineage>
        <taxon>Bacteria</taxon>
        <taxon>Bacillati</taxon>
        <taxon>Bacillota</taxon>
        <taxon>Bacilli</taxon>
        <taxon>Lactobacillales</taxon>
        <taxon>Lactobacillaceae</taxon>
        <taxon>Lacticaseibacillus</taxon>
    </lineage>
</organism>
<dbReference type="Proteomes" id="UP001220377">
    <property type="component" value="Chromosome"/>
</dbReference>
<dbReference type="Pfam" id="PF14278">
    <property type="entry name" value="TetR_C_8"/>
    <property type="match status" value="1"/>
</dbReference>
<reference evidence="2 3" key="1">
    <citation type="submission" date="2023-02" db="EMBL/GenBank/DDBJ databases">
        <title>Genome sequence of Lacticaseibacillus sp. KACC 23028.</title>
        <authorList>
            <person name="Kim S."/>
            <person name="Heo J."/>
            <person name="Kwon S.-W."/>
        </authorList>
    </citation>
    <scope>NUCLEOTIDE SEQUENCE [LARGE SCALE GENOMIC DNA]</scope>
    <source>
        <strain evidence="2 3">KACC 23028</strain>
    </source>
</reference>
<evidence type="ECO:0000259" key="1">
    <source>
        <dbReference type="Pfam" id="PF14278"/>
    </source>
</evidence>
<accession>A0ABY7WSY0</accession>
<gene>
    <name evidence="2" type="ORF">PQ472_03300</name>
</gene>
<dbReference type="EMBL" id="CP117884">
    <property type="protein sequence ID" value="WDF83278.1"/>
    <property type="molecule type" value="Genomic_DNA"/>
</dbReference>
<dbReference type="RefSeq" id="WP_274261336.1">
    <property type="nucleotide sequence ID" value="NZ_CP117884.1"/>
</dbReference>
<name>A0ABY7WSY0_9LACO</name>
<protein>
    <submittedName>
        <fullName evidence="2">TetR-like C-terminal domain-containing protein</fullName>
    </submittedName>
</protein>
<dbReference type="Gene3D" id="1.10.357.10">
    <property type="entry name" value="Tetracycline Repressor, domain 2"/>
    <property type="match status" value="1"/>
</dbReference>